<dbReference type="PROSITE" id="PS51257">
    <property type="entry name" value="PROKAR_LIPOPROTEIN"/>
    <property type="match status" value="1"/>
</dbReference>
<feature type="compositionally biased region" description="Polar residues" evidence="1">
    <location>
        <begin position="77"/>
        <end position="86"/>
    </location>
</feature>
<evidence type="ECO:0000313" key="3">
    <source>
        <dbReference type="Proteomes" id="UP000306602"/>
    </source>
</evidence>
<protein>
    <submittedName>
        <fullName evidence="2">Uncharacterized protein</fullName>
    </submittedName>
</protein>
<dbReference type="OrthoDB" id="7865311at2"/>
<evidence type="ECO:0000256" key="1">
    <source>
        <dbReference type="SAM" id="MobiDB-lite"/>
    </source>
</evidence>
<keyword evidence="3" id="KW-1185">Reference proteome</keyword>
<dbReference type="EMBL" id="SRKY01000003">
    <property type="protein sequence ID" value="THH36073.1"/>
    <property type="molecule type" value="Genomic_DNA"/>
</dbReference>
<sequence>MKNAVLLTVGLAVLAGCADPLARVEKLSDVKLAEDQPVRGALASADDVQAEGGLLRRLIPGRPAEATARADEAEVNTAPQATDTSGESTAILATHNGAEAVPERSATRGVAGWLVRRATGGSVPDDVTPDPAPDTELASLQGDVATDAAPSEPVTAQPQTDAQTDGPQRSGGFLGGLLAGDRTTRAQRHEIELPEVRYGETLPFGRVARACEARHKPMGREIAKAGRLGAYTLIDSAPESTGPRSFYVTGFADGCPRQFTAALAMFGAPSMHEKLRYGRPSKTYPYSGTDEAYEKVKSSVCKVKRSAPCGAKIEQLERDTVFITAYERFTDNGRWSDILLHDGAVVAAAFKAP</sequence>
<reference evidence="2 3" key="1">
    <citation type="submission" date="2019-04" db="EMBL/GenBank/DDBJ databases">
        <title>Shimia ponticola sp. nov., isolated from seawater.</title>
        <authorList>
            <person name="Kim Y.-O."/>
            <person name="Yoon J.-H."/>
        </authorList>
    </citation>
    <scope>NUCLEOTIDE SEQUENCE [LARGE SCALE GENOMIC DNA]</scope>
    <source>
        <strain evidence="2 3">MYP11</strain>
    </source>
</reference>
<feature type="region of interest" description="Disordered" evidence="1">
    <location>
        <begin position="147"/>
        <end position="178"/>
    </location>
</feature>
<feature type="compositionally biased region" description="Polar residues" evidence="1">
    <location>
        <begin position="154"/>
        <end position="167"/>
    </location>
</feature>
<comment type="caution">
    <text evidence="2">The sequence shown here is derived from an EMBL/GenBank/DDBJ whole genome shotgun (WGS) entry which is preliminary data.</text>
</comment>
<dbReference type="Proteomes" id="UP000306602">
    <property type="component" value="Unassembled WGS sequence"/>
</dbReference>
<accession>A0A4V3XK94</accession>
<feature type="region of interest" description="Disordered" evidence="1">
    <location>
        <begin position="65"/>
        <end position="86"/>
    </location>
</feature>
<dbReference type="AlphaFoldDB" id="A0A4V3XK94"/>
<gene>
    <name evidence="2" type="ORF">E4Z66_13520</name>
</gene>
<name>A0A4V3XK94_9RHOB</name>
<evidence type="ECO:0000313" key="2">
    <source>
        <dbReference type="EMBL" id="THH36073.1"/>
    </source>
</evidence>
<dbReference type="RefSeq" id="WP_136463543.1">
    <property type="nucleotide sequence ID" value="NZ_SRKY01000003.1"/>
</dbReference>
<proteinExistence type="predicted"/>
<organism evidence="2 3">
    <name type="scientific">Aliishimia ponticola</name>
    <dbReference type="NCBI Taxonomy" id="2499833"/>
    <lineage>
        <taxon>Bacteria</taxon>
        <taxon>Pseudomonadati</taxon>
        <taxon>Pseudomonadota</taxon>
        <taxon>Alphaproteobacteria</taxon>
        <taxon>Rhodobacterales</taxon>
        <taxon>Paracoccaceae</taxon>
        <taxon>Aliishimia</taxon>
    </lineage>
</organism>